<evidence type="ECO:0000313" key="3">
    <source>
        <dbReference type="Proteomes" id="UP000184123"/>
    </source>
</evidence>
<dbReference type="PROSITE" id="PS51257">
    <property type="entry name" value="PROKAR_LIPOPROTEIN"/>
    <property type="match status" value="1"/>
</dbReference>
<keyword evidence="4" id="KW-1185">Reference proteome</keyword>
<dbReference type="AlphaFoldDB" id="A0A1M7LX53"/>
<organism evidence="2 3">
    <name type="scientific">Halomonas cupida</name>
    <dbReference type="NCBI Taxonomy" id="44933"/>
    <lineage>
        <taxon>Bacteria</taxon>
        <taxon>Pseudomonadati</taxon>
        <taxon>Pseudomonadota</taxon>
        <taxon>Gammaproteobacteria</taxon>
        <taxon>Oceanospirillales</taxon>
        <taxon>Halomonadaceae</taxon>
        <taxon>Halomonas</taxon>
    </lineage>
</organism>
<dbReference type="Proteomes" id="UP000184123">
    <property type="component" value="Unassembled WGS sequence"/>
</dbReference>
<reference evidence="2 3" key="1">
    <citation type="submission" date="2016-11" db="EMBL/GenBank/DDBJ databases">
        <authorList>
            <person name="Jaros S."/>
            <person name="Januszkiewicz K."/>
            <person name="Wedrychowicz H."/>
        </authorList>
    </citation>
    <scope>NUCLEOTIDE SEQUENCE [LARGE SCALE GENOMIC DNA]</scope>
    <source>
        <strain evidence="2 3">DSM 4740</strain>
    </source>
</reference>
<sequence>MKRTASINLARMRKAPVEPCRLALVAAIAVAVSGCSDSREATAYSDLEDCIEDNPELAQQCRTAYESALAEAATSGPRYDSELACESDFGDDSCQVYQPQNASGSWFVPAMAGFLFARALDGNRYQSSALYTSSYYRSPIYGKWSTADGRVFGNGRQGRVTVDNDAFKPKPAATRTMSRGGFGSVVAAKSNFGGSSRSSSGSRSWGG</sequence>
<dbReference type="EMBL" id="BJXU01000169">
    <property type="protein sequence ID" value="GEN25847.1"/>
    <property type="molecule type" value="Genomic_DNA"/>
</dbReference>
<dbReference type="Pfam" id="PF06693">
    <property type="entry name" value="DUF1190"/>
    <property type="match status" value="1"/>
</dbReference>
<dbReference type="InterPro" id="IPR009576">
    <property type="entry name" value="Biofilm_formation_YgiB"/>
</dbReference>
<dbReference type="Proteomes" id="UP000321726">
    <property type="component" value="Unassembled WGS sequence"/>
</dbReference>
<proteinExistence type="predicted"/>
<dbReference type="STRING" id="44933.SAMN05660971_03993"/>
<dbReference type="RefSeq" id="WP_073436966.1">
    <property type="nucleotide sequence ID" value="NZ_BJXU01000169.1"/>
</dbReference>
<evidence type="ECO:0000313" key="4">
    <source>
        <dbReference type="Proteomes" id="UP000321726"/>
    </source>
</evidence>
<evidence type="ECO:0000313" key="1">
    <source>
        <dbReference type="EMBL" id="GEN25847.1"/>
    </source>
</evidence>
<dbReference type="OrthoDB" id="5903948at2"/>
<dbReference type="EMBL" id="FRCA01000014">
    <property type="protein sequence ID" value="SHM82922.1"/>
    <property type="molecule type" value="Genomic_DNA"/>
</dbReference>
<accession>A0A1M7LX53</accession>
<gene>
    <name evidence="1" type="ORF">HCU01_37960</name>
    <name evidence="2" type="ORF">SAMN05660971_03993</name>
</gene>
<name>A0A1M7LX53_9GAMM</name>
<reference evidence="1 4" key="2">
    <citation type="submission" date="2019-07" db="EMBL/GenBank/DDBJ databases">
        <title>Whole genome shotgun sequence of Halomonas cupida NBRC 102219.</title>
        <authorList>
            <person name="Hosoyama A."/>
            <person name="Uohara A."/>
            <person name="Ohji S."/>
            <person name="Ichikawa N."/>
        </authorList>
    </citation>
    <scope>NUCLEOTIDE SEQUENCE [LARGE SCALE GENOMIC DNA]</scope>
    <source>
        <strain evidence="1 4">NBRC 102219</strain>
    </source>
</reference>
<evidence type="ECO:0000313" key="2">
    <source>
        <dbReference type="EMBL" id="SHM82922.1"/>
    </source>
</evidence>
<protein>
    <submittedName>
        <fullName evidence="2">Uncharacterized conserved protein YgiB, involved in bioifilm formation, UPF0441/DUF1190 family</fullName>
    </submittedName>
</protein>